<feature type="region of interest" description="Disordered" evidence="1">
    <location>
        <begin position="176"/>
        <end position="199"/>
    </location>
</feature>
<protein>
    <submittedName>
        <fullName evidence="3">DNA-directed RNA polymerase</fullName>
    </submittedName>
</protein>
<proteinExistence type="predicted"/>
<evidence type="ECO:0000313" key="3">
    <source>
        <dbReference type="WBParaSite" id="HCON_00016010-00001"/>
    </source>
</evidence>
<dbReference type="AlphaFoldDB" id="A0A7I4XVD1"/>
<reference evidence="3" key="1">
    <citation type="submission" date="2020-12" db="UniProtKB">
        <authorList>
            <consortium name="WormBaseParasite"/>
        </authorList>
    </citation>
    <scope>IDENTIFICATION</scope>
    <source>
        <strain evidence="3">MHco3</strain>
    </source>
</reference>
<organism evidence="2 3">
    <name type="scientific">Haemonchus contortus</name>
    <name type="common">Barber pole worm</name>
    <dbReference type="NCBI Taxonomy" id="6289"/>
    <lineage>
        <taxon>Eukaryota</taxon>
        <taxon>Metazoa</taxon>
        <taxon>Ecdysozoa</taxon>
        <taxon>Nematoda</taxon>
        <taxon>Chromadorea</taxon>
        <taxon>Rhabditida</taxon>
        <taxon>Rhabditina</taxon>
        <taxon>Rhabditomorpha</taxon>
        <taxon>Strongyloidea</taxon>
        <taxon>Trichostrongylidae</taxon>
        <taxon>Haemonchus</taxon>
    </lineage>
</organism>
<evidence type="ECO:0000313" key="2">
    <source>
        <dbReference type="Proteomes" id="UP000025227"/>
    </source>
</evidence>
<evidence type="ECO:0000256" key="1">
    <source>
        <dbReference type="SAM" id="MobiDB-lite"/>
    </source>
</evidence>
<sequence>MDSAQPDPVASDQSGESASVHTAPSSGPNVGVIHAKCPAPASVADALVRSPVLEEEALTSSKLQFSDLTAPYSNDAMDSSFFTLPELDLSEEALLAPTPEPAASIEAGDGQLAQSMEDMSLLSPAVPASSSSANPALQASFGPIRWPDGAGPSGMPLPPAHSAALYGRGGIVHVGGRSRARHRRGRAPAARPNVSPQRPYYPHLLDNPLPVRENYLFSLHPWSRYVDLRPRRMVTFGHNRFTNELPVSTYRHLPDAAYMSVKLVRSLFPNFVVRRQPYPDHIPFMELQHFEDSFDIRFITESTITAVQQGRYLDIDVDKVPLNTEDLPQSLIDPTARDQCRPVLYQVKSGV</sequence>
<feature type="compositionally biased region" description="Basic residues" evidence="1">
    <location>
        <begin position="176"/>
        <end position="186"/>
    </location>
</feature>
<keyword evidence="2" id="KW-1185">Reference proteome</keyword>
<accession>A0A7I4XVD1</accession>
<feature type="compositionally biased region" description="Polar residues" evidence="1">
    <location>
        <begin position="11"/>
        <end position="28"/>
    </location>
</feature>
<name>A0A7I4XVD1_HAECO</name>
<dbReference type="WBParaSite" id="HCON_00016010-00001">
    <property type="protein sequence ID" value="HCON_00016010-00001"/>
    <property type="gene ID" value="HCON_00016010"/>
</dbReference>
<dbReference type="OrthoDB" id="5901300at2759"/>
<feature type="region of interest" description="Disordered" evidence="1">
    <location>
        <begin position="1"/>
        <end position="34"/>
    </location>
</feature>
<dbReference type="Proteomes" id="UP000025227">
    <property type="component" value="Unplaced"/>
</dbReference>